<organism evidence="1 2">
    <name type="scientific">Streptococcus zalophi</name>
    <dbReference type="NCBI Taxonomy" id="640031"/>
    <lineage>
        <taxon>Bacteria</taxon>
        <taxon>Bacillati</taxon>
        <taxon>Bacillota</taxon>
        <taxon>Bacilli</taxon>
        <taxon>Lactobacillales</taxon>
        <taxon>Streptococcaceae</taxon>
        <taxon>Streptococcus</taxon>
    </lineage>
</organism>
<dbReference type="SFLD" id="SFLDG01140">
    <property type="entry name" value="C2.B:_Phosphomannomutase_and_P"/>
    <property type="match status" value="1"/>
</dbReference>
<dbReference type="InterPro" id="IPR000150">
    <property type="entry name" value="Cof"/>
</dbReference>
<dbReference type="AlphaFoldDB" id="A0A934P962"/>
<dbReference type="Gene3D" id="3.40.50.1000">
    <property type="entry name" value="HAD superfamily/HAD-like"/>
    <property type="match status" value="1"/>
</dbReference>
<dbReference type="Proteomes" id="UP000644875">
    <property type="component" value="Unassembled WGS sequence"/>
</dbReference>
<proteinExistence type="predicted"/>
<dbReference type="GO" id="GO:0016791">
    <property type="term" value="F:phosphatase activity"/>
    <property type="evidence" value="ECO:0007669"/>
    <property type="project" value="TreeGrafter"/>
</dbReference>
<dbReference type="CDD" id="cd07516">
    <property type="entry name" value="HAD_Pase"/>
    <property type="match status" value="1"/>
</dbReference>
<evidence type="ECO:0000313" key="2">
    <source>
        <dbReference type="Proteomes" id="UP000644875"/>
    </source>
</evidence>
<dbReference type="Pfam" id="PF08282">
    <property type="entry name" value="Hydrolase_3"/>
    <property type="match status" value="1"/>
</dbReference>
<dbReference type="GO" id="GO:0000287">
    <property type="term" value="F:magnesium ion binding"/>
    <property type="evidence" value="ECO:0007669"/>
    <property type="project" value="TreeGrafter"/>
</dbReference>
<dbReference type="NCBIfam" id="TIGR00099">
    <property type="entry name" value="Cof-subfamily"/>
    <property type="match status" value="1"/>
</dbReference>
<dbReference type="InterPro" id="IPR006379">
    <property type="entry name" value="HAD-SF_hydro_IIB"/>
</dbReference>
<dbReference type="NCBIfam" id="TIGR01484">
    <property type="entry name" value="HAD-SF-IIB"/>
    <property type="match status" value="1"/>
</dbReference>
<comment type="caution">
    <text evidence="1">The sequence shown here is derived from an EMBL/GenBank/DDBJ whole genome shotgun (WGS) entry which is preliminary data.</text>
</comment>
<dbReference type="EMBL" id="JAENBP010000001">
    <property type="protein sequence ID" value="MBJ8349237.1"/>
    <property type="molecule type" value="Genomic_DNA"/>
</dbReference>
<dbReference type="InterPro" id="IPR036412">
    <property type="entry name" value="HAD-like_sf"/>
</dbReference>
<dbReference type="SUPFAM" id="SSF56784">
    <property type="entry name" value="HAD-like"/>
    <property type="match status" value="1"/>
</dbReference>
<gene>
    <name evidence="1" type="ORF">JHK64_01155</name>
</gene>
<dbReference type="RefSeq" id="WP_199567164.1">
    <property type="nucleotide sequence ID" value="NZ_JAENBP010000001.1"/>
</dbReference>
<dbReference type="GO" id="GO:0005829">
    <property type="term" value="C:cytosol"/>
    <property type="evidence" value="ECO:0007669"/>
    <property type="project" value="TreeGrafter"/>
</dbReference>
<dbReference type="SFLD" id="SFLDS00003">
    <property type="entry name" value="Haloacid_Dehalogenase"/>
    <property type="match status" value="1"/>
</dbReference>
<evidence type="ECO:0000313" key="1">
    <source>
        <dbReference type="EMBL" id="MBJ8349237.1"/>
    </source>
</evidence>
<dbReference type="Gene3D" id="3.30.1240.10">
    <property type="match status" value="1"/>
</dbReference>
<dbReference type="SFLD" id="SFLDG01144">
    <property type="entry name" value="C2.B.4:_PGP_Like"/>
    <property type="match status" value="1"/>
</dbReference>
<dbReference type="InterPro" id="IPR023214">
    <property type="entry name" value="HAD_sf"/>
</dbReference>
<dbReference type="PANTHER" id="PTHR10000:SF8">
    <property type="entry name" value="HAD SUPERFAMILY HYDROLASE-LIKE, TYPE 3"/>
    <property type="match status" value="1"/>
</dbReference>
<dbReference type="PROSITE" id="PS01228">
    <property type="entry name" value="COF_1"/>
    <property type="match status" value="1"/>
</dbReference>
<accession>A0A934P962</accession>
<name>A0A934P962_9STRE</name>
<sequence>MIKLIAIDLDGTLLTDDHKIPKENIEAIHKAVQKGIKIVISTGRPISGVKPIFEQLGLTEKEFVIINNGSSTYETSQWQLINFFNLTDEEITSLYQLVENEKDIQLTIFDEDGHYFVLAENPLPVVTFDANVVFVKPAPITLEQLLKRQKINFQGMYLAEPAVLDDFQKNYESDLSSRFSTVRSQNYIFETLPKGATKASALIKLIKELNITKEEVMAIGDGNNDIEMLEIAGISVAMGNAGEAVKKAAKYQTDTNNHNGLAKAIDKHILK</sequence>
<dbReference type="PANTHER" id="PTHR10000">
    <property type="entry name" value="PHOSPHOSERINE PHOSPHATASE"/>
    <property type="match status" value="1"/>
</dbReference>
<protein>
    <submittedName>
        <fullName evidence="1">HAD family phosphatase</fullName>
    </submittedName>
</protein>
<keyword evidence="2" id="KW-1185">Reference proteome</keyword>
<reference evidence="1 2" key="1">
    <citation type="journal article" date="2021" name="Int. J. Syst. Evol. Microbiol.">
        <title>Streptococcus vicugnae sp. nov., isolated from faeces of alpacas (Vicugna pacos) and cattle (Bos taurus), Streptococcus zalophi sp. nov., and Streptococcus pacificus sp. nov., isolated from respiratory tract of California sea lions (Zalophus californianus).</title>
        <authorList>
            <person name="Volokhov D.V."/>
            <person name="Zagorodnyaya T.A."/>
            <person name="Shen Z."/>
            <person name="Blom J."/>
            <person name="Furtak V.A."/>
            <person name="Eisenberg T."/>
            <person name="Fan P."/>
            <person name="Jeong K.C."/>
            <person name="Gao Y."/>
            <person name="Zhang S."/>
            <person name="Amselle M."/>
        </authorList>
    </citation>
    <scope>NUCLEOTIDE SEQUENCE [LARGE SCALE GENOMIC DNA]</scope>
    <source>
        <strain evidence="2">CSL7508-lung</strain>
    </source>
</reference>
<dbReference type="PROSITE" id="PS01229">
    <property type="entry name" value="COF_2"/>
    <property type="match status" value="1"/>
</dbReference>